<keyword evidence="3" id="KW-1185">Reference proteome</keyword>
<sequence>MNVVCLGDSLTYGYGVYPDENWCYIIKKHFNIDLVNKGVNGDTSAGMLFRSFSDIINISPSHAIIMGGTNDLLMGYSIDTIIDNMSSLLMEIKDKGIIPYLGIQPPTNEYLAKKFWDGTIDYSQVNNNISIYRNEMIKFTNKFNINYFDFYNEFINNIRNLNYLFMDGIHPSKKGHELMAKIIKF</sequence>
<evidence type="ECO:0000313" key="2">
    <source>
        <dbReference type="EMBL" id="MBC2396948.1"/>
    </source>
</evidence>
<accession>A0A923EAT4</accession>
<feature type="domain" description="SGNH hydrolase-type esterase" evidence="1">
    <location>
        <begin position="5"/>
        <end position="178"/>
    </location>
</feature>
<dbReference type="RefSeq" id="WP_173680196.1">
    <property type="nucleotide sequence ID" value="NZ_JAAZWO010000003.1"/>
</dbReference>
<proteinExistence type="predicted"/>
<dbReference type="Pfam" id="PF13472">
    <property type="entry name" value="Lipase_GDSL_2"/>
    <property type="match status" value="1"/>
</dbReference>
<dbReference type="PANTHER" id="PTHR30383">
    <property type="entry name" value="THIOESTERASE 1/PROTEASE 1/LYSOPHOSPHOLIPASE L1"/>
    <property type="match status" value="1"/>
</dbReference>
<name>A0A923EAT4_CLOTT</name>
<dbReference type="PANTHER" id="PTHR30383:SF5">
    <property type="entry name" value="SGNH HYDROLASE-TYPE ESTERASE DOMAIN-CONTAINING PROTEIN"/>
    <property type="match status" value="1"/>
</dbReference>
<dbReference type="AlphaFoldDB" id="A0A923EAT4"/>
<dbReference type="Proteomes" id="UP000563151">
    <property type="component" value="Unassembled WGS sequence"/>
</dbReference>
<dbReference type="InterPro" id="IPR036514">
    <property type="entry name" value="SGNH_hydro_sf"/>
</dbReference>
<dbReference type="Gene3D" id="3.40.50.1110">
    <property type="entry name" value="SGNH hydrolase"/>
    <property type="match status" value="1"/>
</dbReference>
<reference evidence="2 3" key="1">
    <citation type="submission" date="2020-04" db="EMBL/GenBank/DDBJ databases">
        <title>Genomic insights into acetone-butanol-ethanol (ABE) fermentation by sequencing solventogenic clostridia strains.</title>
        <authorList>
            <person name="Brown S."/>
        </authorList>
    </citation>
    <scope>NUCLEOTIDE SEQUENCE [LARGE SCALE GENOMIC DNA]</scope>
    <source>
        <strain evidence="2 3">DJ011</strain>
    </source>
</reference>
<dbReference type="InterPro" id="IPR051532">
    <property type="entry name" value="Ester_Hydrolysis_Enzymes"/>
</dbReference>
<organism evidence="2 3">
    <name type="scientific">Clostridium tetanomorphum</name>
    <dbReference type="NCBI Taxonomy" id="1553"/>
    <lineage>
        <taxon>Bacteria</taxon>
        <taxon>Bacillati</taxon>
        <taxon>Bacillota</taxon>
        <taxon>Clostridia</taxon>
        <taxon>Eubacteriales</taxon>
        <taxon>Clostridiaceae</taxon>
        <taxon>Clostridium</taxon>
    </lineage>
</organism>
<dbReference type="EMBL" id="JAAZWO010000003">
    <property type="protein sequence ID" value="MBC2396948.1"/>
    <property type="molecule type" value="Genomic_DNA"/>
</dbReference>
<gene>
    <name evidence="2" type="ORF">HGG79_04020</name>
</gene>
<comment type="caution">
    <text evidence="2">The sequence shown here is derived from an EMBL/GenBank/DDBJ whole genome shotgun (WGS) entry which is preliminary data.</text>
</comment>
<evidence type="ECO:0000313" key="3">
    <source>
        <dbReference type="Proteomes" id="UP000563151"/>
    </source>
</evidence>
<dbReference type="GO" id="GO:0004622">
    <property type="term" value="F:phosphatidylcholine lysophospholipase activity"/>
    <property type="evidence" value="ECO:0007669"/>
    <property type="project" value="TreeGrafter"/>
</dbReference>
<evidence type="ECO:0000259" key="1">
    <source>
        <dbReference type="Pfam" id="PF13472"/>
    </source>
</evidence>
<protein>
    <submittedName>
        <fullName evidence="2">Peptidase</fullName>
    </submittedName>
</protein>
<dbReference type="SUPFAM" id="SSF52266">
    <property type="entry name" value="SGNH hydrolase"/>
    <property type="match status" value="1"/>
</dbReference>
<dbReference type="InterPro" id="IPR013830">
    <property type="entry name" value="SGNH_hydro"/>
</dbReference>